<dbReference type="GO" id="GO:0016020">
    <property type="term" value="C:membrane"/>
    <property type="evidence" value="ECO:0007669"/>
    <property type="project" value="UniProtKB-SubCell"/>
</dbReference>
<dbReference type="SUPFAM" id="SSF103473">
    <property type="entry name" value="MFS general substrate transporter"/>
    <property type="match status" value="1"/>
</dbReference>
<feature type="transmembrane region" description="Helical" evidence="4">
    <location>
        <begin position="292"/>
        <end position="313"/>
    </location>
</feature>
<sequence>MATSTITTGIELTSPASGINAASSTSITQRDAASSQPASRPASEDDPVLAASRLADSSVPDGGYGWVVVLGCAVMTYWFVGSSYCWGIIQAALVKDGLSSPATLSFVGSLCMALISALAIINGRVTRVLGSRRTGMLGVAFLGVAELMSSFSVTNVAGLFATNGLVLGLGMSLCFMTVSVTPAQYFSRKRGLANGIVFAGGGLGGAVTSFCLDSLIENFGPAWTFRVLGLATLVTGLPAAWLVKERIPIRTGGFVEWSLFKDVGFLLVFSAGAVGTFPLLVPPFFLPLYSRAIGLSSSTGAGLLAGFNFSSAVGRIMCGLLCDRIGALNTLFMSLMLSAISMLALWPASTTLAPLAVFVIINGAANGGFFSTMPTVVGNVFGSARVSVAMGMVVTGWGGGYLMGAPIAGYLLEAYGGADKGLEAYRPAMFYAGSMALASAGLVALMRFRMSPRPLARY</sequence>
<dbReference type="PANTHER" id="PTHR11360:SF305">
    <property type="entry name" value="MAJOR FACILITATOR SUPERFAMILY (MFS) PROFILE DOMAIN-CONTAINING PROTEIN"/>
    <property type="match status" value="1"/>
</dbReference>
<feature type="compositionally biased region" description="Polar residues" evidence="3">
    <location>
        <begin position="16"/>
        <end position="28"/>
    </location>
</feature>
<keyword evidence="4" id="KW-0472">Membrane</keyword>
<dbReference type="InterPro" id="IPR020846">
    <property type="entry name" value="MFS_dom"/>
</dbReference>
<evidence type="ECO:0000256" key="3">
    <source>
        <dbReference type="SAM" id="MobiDB-lite"/>
    </source>
</evidence>
<evidence type="ECO:0000313" key="7">
    <source>
        <dbReference type="Proteomes" id="UP001244011"/>
    </source>
</evidence>
<feature type="domain" description="Major facilitator superfamily (MFS) profile" evidence="5">
    <location>
        <begin position="264"/>
        <end position="458"/>
    </location>
</feature>
<comment type="subcellular location">
    <subcellularLocation>
        <location evidence="1">Membrane</location>
        <topology evidence="1">Multi-pass membrane protein</topology>
    </subcellularLocation>
</comment>
<comment type="similarity">
    <text evidence="2">Belongs to the major facilitator superfamily. Monocarboxylate porter (TC 2.A.1.13) family.</text>
</comment>
<feature type="transmembrane region" description="Helical" evidence="4">
    <location>
        <begin position="325"/>
        <end position="346"/>
    </location>
</feature>
<dbReference type="Gene3D" id="1.20.1250.20">
    <property type="entry name" value="MFS general substrate transporter like domains"/>
    <property type="match status" value="2"/>
</dbReference>
<gene>
    <name evidence="6" type="ORF">QBC33DRAFT_313048</name>
</gene>
<evidence type="ECO:0000256" key="4">
    <source>
        <dbReference type="SAM" id="Phobius"/>
    </source>
</evidence>
<evidence type="ECO:0000256" key="2">
    <source>
        <dbReference type="ARBA" id="ARBA00006727"/>
    </source>
</evidence>
<dbReference type="InterPro" id="IPR036259">
    <property type="entry name" value="MFS_trans_sf"/>
</dbReference>
<feature type="transmembrane region" description="Helical" evidence="4">
    <location>
        <begin position="134"/>
        <end position="153"/>
    </location>
</feature>
<keyword evidence="4" id="KW-0812">Transmembrane</keyword>
<feature type="transmembrane region" description="Helical" evidence="4">
    <location>
        <begin position="101"/>
        <end position="122"/>
    </location>
</feature>
<reference evidence="6" key="1">
    <citation type="submission" date="2023-06" db="EMBL/GenBank/DDBJ databases">
        <title>Genome-scale phylogeny and comparative genomics of the fungal order Sordariales.</title>
        <authorList>
            <consortium name="Lawrence Berkeley National Laboratory"/>
            <person name="Hensen N."/>
            <person name="Bonometti L."/>
            <person name="Westerberg I."/>
            <person name="Brannstrom I.O."/>
            <person name="Guillou S."/>
            <person name="Cros-Aarteil S."/>
            <person name="Calhoun S."/>
            <person name="Haridas S."/>
            <person name="Kuo A."/>
            <person name="Mondo S."/>
            <person name="Pangilinan J."/>
            <person name="Riley R."/>
            <person name="Labutti K."/>
            <person name="Andreopoulos B."/>
            <person name="Lipzen A."/>
            <person name="Chen C."/>
            <person name="Yanf M."/>
            <person name="Daum C."/>
            <person name="Ng V."/>
            <person name="Clum A."/>
            <person name="Steindorff A."/>
            <person name="Ohm R."/>
            <person name="Martin F."/>
            <person name="Silar P."/>
            <person name="Natvig D."/>
            <person name="Lalanne C."/>
            <person name="Gautier V."/>
            <person name="Ament-Velasquez S.L."/>
            <person name="Kruys A."/>
            <person name="Hutchinson M.I."/>
            <person name="Powell A.J."/>
            <person name="Barry K."/>
            <person name="Miller A.N."/>
            <person name="Grigoriev I.V."/>
            <person name="Debuchy R."/>
            <person name="Gladieux P."/>
            <person name="Thoren M.H."/>
            <person name="Johannesson H."/>
        </authorList>
    </citation>
    <scope>NUCLEOTIDE SEQUENCE</scope>
    <source>
        <strain evidence="6">8032-3</strain>
    </source>
</reference>
<protein>
    <submittedName>
        <fullName evidence="6">Aspyridones efflux protein apdF</fullName>
    </submittedName>
</protein>
<dbReference type="InterPro" id="IPR050327">
    <property type="entry name" value="Proton-linked_MCT"/>
</dbReference>
<dbReference type="EMBL" id="MU839001">
    <property type="protein sequence ID" value="KAK1770145.1"/>
    <property type="molecule type" value="Genomic_DNA"/>
</dbReference>
<comment type="caution">
    <text evidence="6">The sequence shown here is derived from an EMBL/GenBank/DDBJ whole genome shotgun (WGS) entry which is preliminary data.</text>
</comment>
<dbReference type="RefSeq" id="XP_060286358.1">
    <property type="nucleotide sequence ID" value="XM_060423510.1"/>
</dbReference>
<organism evidence="6 7">
    <name type="scientific">Phialemonium atrogriseum</name>
    <dbReference type="NCBI Taxonomy" id="1093897"/>
    <lineage>
        <taxon>Eukaryota</taxon>
        <taxon>Fungi</taxon>
        <taxon>Dikarya</taxon>
        <taxon>Ascomycota</taxon>
        <taxon>Pezizomycotina</taxon>
        <taxon>Sordariomycetes</taxon>
        <taxon>Sordariomycetidae</taxon>
        <taxon>Cephalothecales</taxon>
        <taxon>Cephalothecaceae</taxon>
        <taxon>Phialemonium</taxon>
    </lineage>
</organism>
<dbReference type="PANTHER" id="PTHR11360">
    <property type="entry name" value="MONOCARBOXYLATE TRANSPORTER"/>
    <property type="match status" value="1"/>
</dbReference>
<keyword evidence="7" id="KW-1185">Reference proteome</keyword>
<accession>A0AAJ0FRH2</accession>
<feature type="transmembrane region" description="Helical" evidence="4">
    <location>
        <begin position="388"/>
        <end position="408"/>
    </location>
</feature>
<feature type="transmembrane region" description="Helical" evidence="4">
    <location>
        <begin position="222"/>
        <end position="243"/>
    </location>
</feature>
<feature type="transmembrane region" description="Helical" evidence="4">
    <location>
        <begin position="159"/>
        <end position="180"/>
    </location>
</feature>
<evidence type="ECO:0000259" key="5">
    <source>
        <dbReference type="PROSITE" id="PS50850"/>
    </source>
</evidence>
<feature type="transmembrane region" description="Helical" evidence="4">
    <location>
        <begin position="63"/>
        <end position="89"/>
    </location>
</feature>
<dbReference type="Pfam" id="PF07690">
    <property type="entry name" value="MFS_1"/>
    <property type="match status" value="1"/>
</dbReference>
<feature type="transmembrane region" description="Helical" evidence="4">
    <location>
        <begin position="428"/>
        <end position="448"/>
    </location>
</feature>
<feature type="transmembrane region" description="Helical" evidence="4">
    <location>
        <begin position="263"/>
        <end position="286"/>
    </location>
</feature>
<evidence type="ECO:0000256" key="1">
    <source>
        <dbReference type="ARBA" id="ARBA00004141"/>
    </source>
</evidence>
<keyword evidence="4" id="KW-1133">Transmembrane helix</keyword>
<dbReference type="GO" id="GO:0022857">
    <property type="term" value="F:transmembrane transporter activity"/>
    <property type="evidence" value="ECO:0007669"/>
    <property type="project" value="InterPro"/>
</dbReference>
<evidence type="ECO:0000313" key="6">
    <source>
        <dbReference type="EMBL" id="KAK1770145.1"/>
    </source>
</evidence>
<name>A0AAJ0FRH2_9PEZI</name>
<dbReference type="Proteomes" id="UP001244011">
    <property type="component" value="Unassembled WGS sequence"/>
</dbReference>
<feature type="compositionally biased region" description="Low complexity" evidence="3">
    <location>
        <begin position="29"/>
        <end position="41"/>
    </location>
</feature>
<proteinExistence type="inferred from homology"/>
<dbReference type="GeneID" id="85306697"/>
<dbReference type="AlphaFoldDB" id="A0AAJ0FRH2"/>
<dbReference type="PROSITE" id="PS50850">
    <property type="entry name" value="MFS"/>
    <property type="match status" value="1"/>
</dbReference>
<feature type="transmembrane region" description="Helical" evidence="4">
    <location>
        <begin position="352"/>
        <end position="376"/>
    </location>
</feature>
<feature type="transmembrane region" description="Helical" evidence="4">
    <location>
        <begin position="192"/>
        <end position="216"/>
    </location>
</feature>
<dbReference type="InterPro" id="IPR011701">
    <property type="entry name" value="MFS"/>
</dbReference>
<feature type="region of interest" description="Disordered" evidence="3">
    <location>
        <begin position="16"/>
        <end position="46"/>
    </location>
</feature>